<keyword evidence="1" id="KW-0479">Metal-binding</keyword>
<feature type="region of interest" description="Disordered" evidence="4">
    <location>
        <begin position="744"/>
        <end position="771"/>
    </location>
</feature>
<accession>A0A0C9VLM1</accession>
<keyword evidence="2" id="KW-0863">Zinc-finger</keyword>
<dbReference type="GO" id="GO:0005634">
    <property type="term" value="C:nucleus"/>
    <property type="evidence" value="ECO:0007669"/>
    <property type="project" value="TreeGrafter"/>
</dbReference>
<dbReference type="GO" id="GO:0008270">
    <property type="term" value="F:zinc ion binding"/>
    <property type="evidence" value="ECO:0007669"/>
    <property type="project" value="UniProtKB-KW"/>
</dbReference>
<evidence type="ECO:0000256" key="2">
    <source>
        <dbReference type="ARBA" id="ARBA00022771"/>
    </source>
</evidence>
<evidence type="ECO:0000313" key="8">
    <source>
        <dbReference type="Proteomes" id="UP000054279"/>
    </source>
</evidence>
<feature type="compositionally biased region" description="Low complexity" evidence="4">
    <location>
        <begin position="686"/>
        <end position="697"/>
    </location>
</feature>
<feature type="domain" description="JmjC" evidence="5">
    <location>
        <begin position="121"/>
        <end position="291"/>
    </location>
</feature>
<dbReference type="HOGENOM" id="CLU_267383_0_0_1"/>
<feature type="compositionally biased region" description="Low complexity" evidence="4">
    <location>
        <begin position="1140"/>
        <end position="1163"/>
    </location>
</feature>
<organism evidence="7 8">
    <name type="scientific">Sphaerobolus stellatus (strain SS14)</name>
    <dbReference type="NCBI Taxonomy" id="990650"/>
    <lineage>
        <taxon>Eukaryota</taxon>
        <taxon>Fungi</taxon>
        <taxon>Dikarya</taxon>
        <taxon>Basidiomycota</taxon>
        <taxon>Agaricomycotina</taxon>
        <taxon>Agaricomycetes</taxon>
        <taxon>Phallomycetidae</taxon>
        <taxon>Geastrales</taxon>
        <taxon>Sphaerobolaceae</taxon>
        <taxon>Sphaerobolus</taxon>
    </lineage>
</organism>
<proteinExistence type="predicted"/>
<feature type="compositionally biased region" description="Acidic residues" evidence="4">
    <location>
        <begin position="1"/>
        <end position="19"/>
    </location>
</feature>
<dbReference type="GO" id="GO:0000785">
    <property type="term" value="C:chromatin"/>
    <property type="evidence" value="ECO:0007669"/>
    <property type="project" value="TreeGrafter"/>
</dbReference>
<keyword evidence="3" id="KW-0862">Zinc</keyword>
<dbReference type="Proteomes" id="UP000054279">
    <property type="component" value="Unassembled WGS sequence"/>
</dbReference>
<evidence type="ECO:0008006" key="9">
    <source>
        <dbReference type="Google" id="ProtNLM"/>
    </source>
</evidence>
<evidence type="ECO:0000256" key="4">
    <source>
        <dbReference type="SAM" id="MobiDB-lite"/>
    </source>
</evidence>
<feature type="compositionally biased region" description="Polar residues" evidence="4">
    <location>
        <begin position="390"/>
        <end position="402"/>
    </location>
</feature>
<dbReference type="PROSITE" id="PS51184">
    <property type="entry name" value="JMJC"/>
    <property type="match status" value="1"/>
</dbReference>
<feature type="region of interest" description="Disordered" evidence="4">
    <location>
        <begin position="683"/>
        <end position="709"/>
    </location>
</feature>
<gene>
    <name evidence="7" type="ORF">M422DRAFT_31236</name>
</gene>
<feature type="region of interest" description="Disordered" evidence="4">
    <location>
        <begin position="797"/>
        <end position="847"/>
    </location>
</feature>
<evidence type="ECO:0000256" key="1">
    <source>
        <dbReference type="ARBA" id="ARBA00022723"/>
    </source>
</evidence>
<feature type="compositionally biased region" description="Pro residues" evidence="4">
    <location>
        <begin position="1164"/>
        <end position="1176"/>
    </location>
</feature>
<dbReference type="OrthoDB" id="9547406at2759"/>
<dbReference type="Gene3D" id="2.60.120.650">
    <property type="entry name" value="Cupin"/>
    <property type="match status" value="1"/>
</dbReference>
<dbReference type="Pfam" id="PF02373">
    <property type="entry name" value="JmjC"/>
    <property type="match status" value="1"/>
</dbReference>
<dbReference type="InterPro" id="IPR034732">
    <property type="entry name" value="EPHD"/>
</dbReference>
<dbReference type="PANTHER" id="PTHR10694">
    <property type="entry name" value="LYSINE-SPECIFIC DEMETHYLASE"/>
    <property type="match status" value="1"/>
</dbReference>
<feature type="region of interest" description="Disordered" evidence="4">
    <location>
        <begin position="1119"/>
        <end position="1234"/>
    </location>
</feature>
<keyword evidence="8" id="KW-1185">Reference proteome</keyword>
<feature type="compositionally biased region" description="Low complexity" evidence="4">
    <location>
        <begin position="1177"/>
        <end position="1210"/>
    </location>
</feature>
<protein>
    <recommendedName>
        <fullName evidence="9">[Histone H3]-trimethyl-L-lysine(9) demethylase</fullName>
    </recommendedName>
</protein>
<dbReference type="PROSITE" id="PS51805">
    <property type="entry name" value="EPHD"/>
    <property type="match status" value="1"/>
</dbReference>
<feature type="domain" description="PHD-type" evidence="6">
    <location>
        <begin position="412"/>
        <end position="563"/>
    </location>
</feature>
<dbReference type="GO" id="GO:0032454">
    <property type="term" value="F:histone H3K9 demethylase activity"/>
    <property type="evidence" value="ECO:0007669"/>
    <property type="project" value="TreeGrafter"/>
</dbReference>
<dbReference type="InterPro" id="IPR003347">
    <property type="entry name" value="JmjC_dom"/>
</dbReference>
<feature type="compositionally biased region" description="Low complexity" evidence="4">
    <location>
        <begin position="797"/>
        <end position="819"/>
    </location>
</feature>
<dbReference type="Pfam" id="PF13771">
    <property type="entry name" value="zf-HC5HC2H"/>
    <property type="match status" value="1"/>
</dbReference>
<evidence type="ECO:0000313" key="7">
    <source>
        <dbReference type="EMBL" id="KIJ42662.1"/>
    </source>
</evidence>
<feature type="region of interest" description="Disordered" evidence="4">
    <location>
        <begin position="311"/>
        <end position="408"/>
    </location>
</feature>
<reference evidence="7 8" key="1">
    <citation type="submission" date="2014-06" db="EMBL/GenBank/DDBJ databases">
        <title>Evolutionary Origins and Diversification of the Mycorrhizal Mutualists.</title>
        <authorList>
            <consortium name="DOE Joint Genome Institute"/>
            <consortium name="Mycorrhizal Genomics Consortium"/>
            <person name="Kohler A."/>
            <person name="Kuo A."/>
            <person name="Nagy L.G."/>
            <person name="Floudas D."/>
            <person name="Copeland A."/>
            <person name="Barry K.W."/>
            <person name="Cichocki N."/>
            <person name="Veneault-Fourrey C."/>
            <person name="LaButti K."/>
            <person name="Lindquist E.A."/>
            <person name="Lipzen A."/>
            <person name="Lundell T."/>
            <person name="Morin E."/>
            <person name="Murat C."/>
            <person name="Riley R."/>
            <person name="Ohm R."/>
            <person name="Sun H."/>
            <person name="Tunlid A."/>
            <person name="Henrissat B."/>
            <person name="Grigoriev I.V."/>
            <person name="Hibbett D.S."/>
            <person name="Martin F."/>
        </authorList>
    </citation>
    <scope>NUCLEOTIDE SEQUENCE [LARGE SCALE GENOMIC DNA]</scope>
    <source>
        <strain evidence="7 8">SS14</strain>
    </source>
</reference>
<evidence type="ECO:0000259" key="6">
    <source>
        <dbReference type="PROSITE" id="PS51805"/>
    </source>
</evidence>
<sequence>MEPEPELEPEPEAQDEDGDALMTSLDPASSLPTPPPHDTHSTPQPESSTAAAKRAEGLKRREALDTTFLSSFQPHCDWLPQGLEPSDYTPEFCRALEKMYWKSCSTSKPWYGADMKGSLFTPSVTAWNVASLPSALSRLLPPNTQVAGVNTPYLYFGMWRATFAWHVEDMDLFSINYIHFGAPKHWYAIPQSHAPTLESFMSSSFPGSTASCPQFLRHKAYLASPKSLSSPSHSATPLKPNVLVQHAGEFVITFPRGYHAGFNLGLNCAESVNFALESWVDIGRKARVCQCAEAEDSVWIDVGKLVGEREERERVAAMPQPQPQRQSMSPSKKRKTPHPDPSTTPSTSTSKSKRPKFAPPTPDTFMSISHAIPSKPRAPKPKLPRVTLTLHPSSNPSTQHASTTTTTKEREANPCCLCSSSSSHGLLRVHDVPPTSLISIPGSMGVFVTGPGPDGIWRAHEECAVVVPETWVDEVDVPIAGGGYAKERMVWGVDGVVKDRWMLKCSSCPTPALKTHGAPIQCTKGKCSKAFHVSCAISGIGGVSYRVLESVEKEVVLVEPALGEVGIDGGTARSNNVIKTIKKNVVECFCAQHNPALIAAKKANRDTKLRADLDALHEGSRIRIRTSGGVFEVSLVAVNSAKSTVEVIWDGGVKREFKWGSIVWGSAGEGGAVVRKPGLEELAKATSQQPQTMQPQTQAPPPPTTGGTQLQFQAAYTPAQLQAYYASIAAASASSSSQYQAQAQSTTVSNPAQATQTAPTTHPTTQPTATTTPYTAYQHYYSYYSYGQVPYGATPLPSASTATTQPTAQSTSTSTAPTSNPTPAPAPAPAPAPPPTNPTPIPTLALSPAGYQPSVSMAGTNVAKYEGMGSFRVELGGGRMASSNAAGSNTGAGLDAGTGVAGMATTAGIAIGSTNENGKTAKGRIIRPAPSASASTSATTSTSSTPAASASAPTKSSTAKAKAKSSGAKAGSKASIAPALAPSSSQPTPTPTHPTHGHPYMPLPYYGGYYPYAAYGAPTTTNQAQQAAAAQGQGQAQGQALNAAAQAQQQQQQAQQQRQAYAAHYAAYAASSHPPNASNAAASNGNGASTPTATTAAAAQYAYPQAPASTTPGQGAHYPYGGYYAQAPQAHPSHTQAHVQSQPQSQPHTQPQPQPQTQFQSQPHPSPQSQPPPQPQSQPQSHPQTPSQPLQPQAQFQSQPQTHFQGQTQGVQPFLALSPRTVAQMDGPAGEGGQ</sequence>
<dbReference type="AlphaFoldDB" id="A0A0C9VLM1"/>
<dbReference type="SUPFAM" id="SSF51197">
    <property type="entry name" value="Clavaminate synthase-like"/>
    <property type="match status" value="1"/>
</dbReference>
<name>A0A0C9VLM1_SPHS4</name>
<dbReference type="GO" id="GO:0051864">
    <property type="term" value="F:histone H3K36 demethylase activity"/>
    <property type="evidence" value="ECO:0007669"/>
    <property type="project" value="TreeGrafter"/>
</dbReference>
<dbReference type="Gene3D" id="3.30.40.10">
    <property type="entry name" value="Zinc/RING finger domain, C3HC4 (zinc finger)"/>
    <property type="match status" value="1"/>
</dbReference>
<dbReference type="PANTHER" id="PTHR10694:SF7">
    <property type="entry name" value="[HISTONE H3]-TRIMETHYL-L-LYSINE(9) DEMETHYLASE"/>
    <property type="match status" value="1"/>
</dbReference>
<feature type="compositionally biased region" description="Pro residues" evidence="4">
    <location>
        <begin position="820"/>
        <end position="841"/>
    </location>
</feature>
<evidence type="ECO:0000259" key="5">
    <source>
        <dbReference type="PROSITE" id="PS51184"/>
    </source>
</evidence>
<evidence type="ECO:0000256" key="3">
    <source>
        <dbReference type="ARBA" id="ARBA00022833"/>
    </source>
</evidence>
<dbReference type="GO" id="GO:0010468">
    <property type="term" value="P:regulation of gene expression"/>
    <property type="evidence" value="ECO:0007669"/>
    <property type="project" value="TreeGrafter"/>
</dbReference>
<feature type="compositionally biased region" description="Low complexity" evidence="4">
    <location>
        <begin position="341"/>
        <end position="350"/>
    </location>
</feature>
<dbReference type="EMBL" id="KN837128">
    <property type="protein sequence ID" value="KIJ42662.1"/>
    <property type="molecule type" value="Genomic_DNA"/>
</dbReference>
<feature type="region of interest" description="Disordered" evidence="4">
    <location>
        <begin position="928"/>
        <end position="997"/>
    </location>
</feature>
<dbReference type="CDD" id="cd15571">
    <property type="entry name" value="ePHD"/>
    <property type="match status" value="1"/>
</dbReference>
<dbReference type="SMART" id="SM00558">
    <property type="entry name" value="JmjC"/>
    <property type="match status" value="1"/>
</dbReference>
<dbReference type="InterPro" id="IPR013083">
    <property type="entry name" value="Znf_RING/FYVE/PHD"/>
</dbReference>
<feature type="region of interest" description="Disordered" evidence="4">
    <location>
        <begin position="1"/>
        <end position="57"/>
    </location>
</feature>